<gene>
    <name evidence="9" type="ORF">DdX_05878</name>
</gene>
<dbReference type="InterPro" id="IPR039924">
    <property type="entry name" value="ICln/Lot5/Saf5"/>
</dbReference>
<evidence type="ECO:0000256" key="3">
    <source>
        <dbReference type="ARBA" id="ARBA00007054"/>
    </source>
</evidence>
<dbReference type="AlphaFoldDB" id="A0AAD4NBS6"/>
<dbReference type="GO" id="GO:0034709">
    <property type="term" value="C:methylosome"/>
    <property type="evidence" value="ECO:0007669"/>
    <property type="project" value="InterPro"/>
</dbReference>
<protein>
    <recommendedName>
        <fullName evidence="4">Methylosome subunit pICln</fullName>
    </recommendedName>
</protein>
<dbReference type="GO" id="GO:0000387">
    <property type="term" value="P:spliceosomal snRNP assembly"/>
    <property type="evidence" value="ECO:0007669"/>
    <property type="project" value="InterPro"/>
</dbReference>
<evidence type="ECO:0000256" key="2">
    <source>
        <dbReference type="ARBA" id="ARBA00004496"/>
    </source>
</evidence>
<dbReference type="GO" id="GO:0006821">
    <property type="term" value="P:chloride transport"/>
    <property type="evidence" value="ECO:0007669"/>
    <property type="project" value="InterPro"/>
</dbReference>
<evidence type="ECO:0000313" key="10">
    <source>
        <dbReference type="Proteomes" id="UP001201812"/>
    </source>
</evidence>
<evidence type="ECO:0000256" key="4">
    <source>
        <dbReference type="ARBA" id="ARBA00015653"/>
    </source>
</evidence>
<comment type="similarity">
    <text evidence="3">Belongs to the pICln (TC 1.A.47) family.</text>
</comment>
<dbReference type="GO" id="GO:0045292">
    <property type="term" value="P:mRNA cis splicing, via spliceosome"/>
    <property type="evidence" value="ECO:0007669"/>
    <property type="project" value="TreeGrafter"/>
</dbReference>
<organism evidence="9 10">
    <name type="scientific">Ditylenchus destructor</name>
    <dbReference type="NCBI Taxonomy" id="166010"/>
    <lineage>
        <taxon>Eukaryota</taxon>
        <taxon>Metazoa</taxon>
        <taxon>Ecdysozoa</taxon>
        <taxon>Nematoda</taxon>
        <taxon>Chromadorea</taxon>
        <taxon>Rhabditida</taxon>
        <taxon>Tylenchina</taxon>
        <taxon>Tylenchomorpha</taxon>
        <taxon>Sphaerularioidea</taxon>
        <taxon>Anguinidae</taxon>
        <taxon>Anguininae</taxon>
        <taxon>Ditylenchus</taxon>
    </lineage>
</organism>
<keyword evidence="6" id="KW-0539">Nucleus</keyword>
<evidence type="ECO:0000313" key="9">
    <source>
        <dbReference type="EMBL" id="KAI1718771.1"/>
    </source>
</evidence>
<feature type="region of interest" description="Disordered" evidence="8">
    <location>
        <begin position="193"/>
        <end position="224"/>
    </location>
</feature>
<dbReference type="PANTHER" id="PTHR21399">
    <property type="entry name" value="CHLORIDE CONDUCTANCE REGULATORY PROTEIN ICLN"/>
    <property type="match status" value="1"/>
</dbReference>
<keyword evidence="10" id="KW-1185">Reference proteome</keyword>
<dbReference type="PRINTS" id="PR01348">
    <property type="entry name" value="ICLNCHANNEL"/>
</dbReference>
<dbReference type="GO" id="GO:0034715">
    <property type="term" value="C:pICln-Sm protein complex"/>
    <property type="evidence" value="ECO:0007669"/>
    <property type="project" value="InterPro"/>
</dbReference>
<dbReference type="EMBL" id="JAKKPZ010000007">
    <property type="protein sequence ID" value="KAI1718771.1"/>
    <property type="molecule type" value="Genomic_DNA"/>
</dbReference>
<dbReference type="GO" id="GO:0005829">
    <property type="term" value="C:cytosol"/>
    <property type="evidence" value="ECO:0007669"/>
    <property type="project" value="InterPro"/>
</dbReference>
<accession>A0AAD4NBS6</accession>
<reference evidence="9" key="1">
    <citation type="submission" date="2022-01" db="EMBL/GenBank/DDBJ databases">
        <title>Genome Sequence Resource for Two Populations of Ditylenchus destructor, the Migratory Endoparasitic Phytonematode.</title>
        <authorList>
            <person name="Zhang H."/>
            <person name="Lin R."/>
            <person name="Xie B."/>
        </authorList>
    </citation>
    <scope>NUCLEOTIDE SEQUENCE</scope>
    <source>
        <strain evidence="9">BazhouSP</strain>
    </source>
</reference>
<sequence>MLVLQDIQEPHQDVVSIQPQVTAYWEKDCLGQGSLFLTNSIVTWIANVTKKGFRLTYPAIAVHAVSGQNEDFAEPSLFLMIDVNKTDIEYEPEANEVDDEVEEDDDIKTAAIRFVPADPSAISTLYETMNRCQEQNPDPDEEMSDEGDELEATAMIGGGGDEQLSDSGHWFTSDNLGDEIHLSAEGRANLERMLGNLNDIPGESNGGTHENSNEHQGDHTMDES</sequence>
<proteinExistence type="inferred from homology"/>
<evidence type="ECO:0000256" key="6">
    <source>
        <dbReference type="ARBA" id="ARBA00023242"/>
    </source>
</evidence>
<comment type="function">
    <text evidence="7">Involved in both the assembly of spliceosomal snRNPs and the methylation of Sm proteins. Chaperone that regulates the assembly of spliceosomal U1, U2, U4 and U5 small nuclear ribonucleoproteins (snRNPs), the building blocks of the spliceosome, and thereby plays an important role in the splicing of cellular pre-mRNAs. Most spliceosomal snRNPs contain a common set of Sm proteins SNRPB, SNRPD1, SNRPD2, SNRPD3, SNRPE, SNRPF and SNRPG that assemble in a heptameric protein ring on the Sm site of the small nuclear RNA to form the core snRNP (Sm core). In the cytosol, the Sm proteins SNRPD1, SNRPD2, SNRPE, SNRPF and SNRPG are trapped in an inactive 6S pICln-Sm complex by the chaperone CLNS1A that controls the assembly of the core snRNP. Dissociation by the SMN complex of CLNS1A from the trapped Sm proteins and their transfer to an SMN-Sm complex triggers the assembly of core snRNPs and their transport to the nucleus.</text>
</comment>
<keyword evidence="5" id="KW-0963">Cytoplasm</keyword>
<evidence type="ECO:0000256" key="1">
    <source>
        <dbReference type="ARBA" id="ARBA00004123"/>
    </source>
</evidence>
<name>A0AAD4NBS6_9BILA</name>
<evidence type="ECO:0000256" key="7">
    <source>
        <dbReference type="ARBA" id="ARBA00045890"/>
    </source>
</evidence>
<dbReference type="Gene3D" id="2.30.29.30">
    <property type="entry name" value="Pleckstrin-homology domain (PH domain)/Phosphotyrosine-binding domain (PTB)"/>
    <property type="match status" value="1"/>
</dbReference>
<evidence type="ECO:0000256" key="5">
    <source>
        <dbReference type="ARBA" id="ARBA00022490"/>
    </source>
</evidence>
<comment type="caution">
    <text evidence="9">The sequence shown here is derived from an EMBL/GenBank/DDBJ whole genome shotgun (WGS) entry which is preliminary data.</text>
</comment>
<dbReference type="InterPro" id="IPR011993">
    <property type="entry name" value="PH-like_dom_sf"/>
</dbReference>
<feature type="compositionally biased region" description="Basic and acidic residues" evidence="8">
    <location>
        <begin position="211"/>
        <end position="224"/>
    </location>
</feature>
<comment type="subcellular location">
    <subcellularLocation>
        <location evidence="2">Cytoplasm</location>
    </subcellularLocation>
    <subcellularLocation>
        <location evidence="1">Nucleus</location>
    </subcellularLocation>
</comment>
<dbReference type="Proteomes" id="UP001201812">
    <property type="component" value="Unassembled WGS sequence"/>
</dbReference>
<dbReference type="GO" id="GO:0005681">
    <property type="term" value="C:spliceosomal complex"/>
    <property type="evidence" value="ECO:0007669"/>
    <property type="project" value="TreeGrafter"/>
</dbReference>
<dbReference type="PANTHER" id="PTHR21399:SF0">
    <property type="entry name" value="METHYLOSOME SUBUNIT PICLN"/>
    <property type="match status" value="1"/>
</dbReference>
<dbReference type="GO" id="GO:0005886">
    <property type="term" value="C:plasma membrane"/>
    <property type="evidence" value="ECO:0007669"/>
    <property type="project" value="InterPro"/>
</dbReference>
<dbReference type="InterPro" id="IPR003521">
    <property type="entry name" value="ICln"/>
</dbReference>
<evidence type="ECO:0000256" key="8">
    <source>
        <dbReference type="SAM" id="MobiDB-lite"/>
    </source>
</evidence>
<dbReference type="Pfam" id="PF03517">
    <property type="entry name" value="Voldacs"/>
    <property type="match status" value="1"/>
</dbReference>
<dbReference type="GO" id="GO:0006884">
    <property type="term" value="P:cell volume homeostasis"/>
    <property type="evidence" value="ECO:0007669"/>
    <property type="project" value="InterPro"/>
</dbReference>